<sequence>IETSQPRKFFERDSRKGVGVRCGTVGVRSFGALVLGAQRAYRRRLVDRFSRSSRVETMLRGSALCSMAFLSLSLSLSLSLHVRTRKPRAHTYAHARTYAYIHAYTLPQGYACKDTRGLITISACTSSRTRKESEGEMETRNRKRTGCLETPVLRTVLDFTGFSRVRFSFSWLALWNYLRSSTLVIMTLKKKLLHLVGRIL</sequence>
<evidence type="ECO:0000313" key="1">
    <source>
        <dbReference type="EMBL" id="KYQ57235.1"/>
    </source>
</evidence>
<gene>
    <name evidence="1" type="ORF">ALC60_03756</name>
</gene>
<dbReference type="EMBL" id="KQ982351">
    <property type="protein sequence ID" value="KYQ57235.1"/>
    <property type="molecule type" value="Genomic_DNA"/>
</dbReference>
<feature type="non-terminal residue" evidence="1">
    <location>
        <position position="1"/>
    </location>
</feature>
<accession>A0A151XA36</accession>
<dbReference type="AlphaFoldDB" id="A0A151XA36"/>
<reference evidence="1 2" key="1">
    <citation type="submission" date="2015-09" db="EMBL/GenBank/DDBJ databases">
        <title>Trachymyrmex zeteki WGS genome.</title>
        <authorList>
            <person name="Nygaard S."/>
            <person name="Hu H."/>
            <person name="Boomsma J."/>
            <person name="Zhang G."/>
        </authorList>
    </citation>
    <scope>NUCLEOTIDE SEQUENCE [LARGE SCALE GENOMIC DNA]</scope>
    <source>
        <strain evidence="1">Tzet28-1</strain>
        <tissue evidence="1">Whole body</tissue>
    </source>
</reference>
<dbReference type="Proteomes" id="UP000075809">
    <property type="component" value="Unassembled WGS sequence"/>
</dbReference>
<protein>
    <submittedName>
        <fullName evidence="1">Uncharacterized protein</fullName>
    </submittedName>
</protein>
<name>A0A151XA36_9HYME</name>
<keyword evidence="2" id="KW-1185">Reference proteome</keyword>
<organism evidence="1 2">
    <name type="scientific">Mycetomoellerius zeteki</name>
    <dbReference type="NCBI Taxonomy" id="64791"/>
    <lineage>
        <taxon>Eukaryota</taxon>
        <taxon>Metazoa</taxon>
        <taxon>Ecdysozoa</taxon>
        <taxon>Arthropoda</taxon>
        <taxon>Hexapoda</taxon>
        <taxon>Insecta</taxon>
        <taxon>Pterygota</taxon>
        <taxon>Neoptera</taxon>
        <taxon>Endopterygota</taxon>
        <taxon>Hymenoptera</taxon>
        <taxon>Apocrita</taxon>
        <taxon>Aculeata</taxon>
        <taxon>Formicoidea</taxon>
        <taxon>Formicidae</taxon>
        <taxon>Myrmicinae</taxon>
        <taxon>Mycetomoellerius</taxon>
    </lineage>
</organism>
<evidence type="ECO:0000313" key="2">
    <source>
        <dbReference type="Proteomes" id="UP000075809"/>
    </source>
</evidence>
<proteinExistence type="predicted"/>